<name>A0ABQ5E3L9_9ASTR</name>
<dbReference type="EMBL" id="BQNB010015918">
    <property type="protein sequence ID" value="GJT45633.1"/>
    <property type="molecule type" value="Genomic_DNA"/>
</dbReference>
<comment type="caution">
    <text evidence="2">The sequence shown here is derived from an EMBL/GenBank/DDBJ whole genome shotgun (WGS) entry which is preliminary data.</text>
</comment>
<dbReference type="Proteomes" id="UP001151760">
    <property type="component" value="Unassembled WGS sequence"/>
</dbReference>
<keyword evidence="3" id="KW-1185">Reference proteome</keyword>
<dbReference type="SUPFAM" id="SSF53098">
    <property type="entry name" value="Ribonuclease H-like"/>
    <property type="match status" value="1"/>
</dbReference>
<organism evidence="2 3">
    <name type="scientific">Tanacetum coccineum</name>
    <dbReference type="NCBI Taxonomy" id="301880"/>
    <lineage>
        <taxon>Eukaryota</taxon>
        <taxon>Viridiplantae</taxon>
        <taxon>Streptophyta</taxon>
        <taxon>Embryophyta</taxon>
        <taxon>Tracheophyta</taxon>
        <taxon>Spermatophyta</taxon>
        <taxon>Magnoliopsida</taxon>
        <taxon>eudicotyledons</taxon>
        <taxon>Gunneridae</taxon>
        <taxon>Pentapetalae</taxon>
        <taxon>asterids</taxon>
        <taxon>campanulids</taxon>
        <taxon>Asterales</taxon>
        <taxon>Asteraceae</taxon>
        <taxon>Asteroideae</taxon>
        <taxon>Anthemideae</taxon>
        <taxon>Anthemidinae</taxon>
        <taxon>Tanacetum</taxon>
    </lineage>
</organism>
<reference evidence="2" key="1">
    <citation type="journal article" date="2022" name="Int. J. Mol. Sci.">
        <title>Draft Genome of Tanacetum Coccineum: Genomic Comparison of Closely Related Tanacetum-Family Plants.</title>
        <authorList>
            <person name="Yamashiro T."/>
            <person name="Shiraishi A."/>
            <person name="Nakayama K."/>
            <person name="Satake H."/>
        </authorList>
    </citation>
    <scope>NUCLEOTIDE SEQUENCE</scope>
</reference>
<evidence type="ECO:0000313" key="3">
    <source>
        <dbReference type="Proteomes" id="UP001151760"/>
    </source>
</evidence>
<feature type="region of interest" description="Disordered" evidence="1">
    <location>
        <begin position="326"/>
        <end position="506"/>
    </location>
</feature>
<protein>
    <submittedName>
        <fullName evidence="2">Retrovirus-related pol polyprotein from transposon TNT 1-94</fullName>
    </submittedName>
</protein>
<dbReference type="PANTHER" id="PTHR48475:SF1">
    <property type="entry name" value="RNASE H TYPE-1 DOMAIN-CONTAINING PROTEIN"/>
    <property type="match status" value="1"/>
</dbReference>
<accession>A0ABQ5E3L9</accession>
<dbReference type="PANTHER" id="PTHR48475">
    <property type="entry name" value="RIBONUCLEASE H"/>
    <property type="match status" value="1"/>
</dbReference>
<feature type="compositionally biased region" description="Acidic residues" evidence="1">
    <location>
        <begin position="432"/>
        <end position="466"/>
    </location>
</feature>
<dbReference type="InterPro" id="IPR012337">
    <property type="entry name" value="RNaseH-like_sf"/>
</dbReference>
<dbReference type="InterPro" id="IPR036397">
    <property type="entry name" value="RNaseH_sf"/>
</dbReference>
<evidence type="ECO:0000313" key="2">
    <source>
        <dbReference type="EMBL" id="GJT45633.1"/>
    </source>
</evidence>
<feature type="compositionally biased region" description="Acidic residues" evidence="1">
    <location>
        <begin position="392"/>
        <end position="419"/>
    </location>
</feature>
<feature type="compositionally biased region" description="Basic and acidic residues" evidence="1">
    <location>
        <begin position="474"/>
        <end position="494"/>
    </location>
</feature>
<feature type="compositionally biased region" description="Basic and acidic residues" evidence="1">
    <location>
        <begin position="420"/>
        <end position="429"/>
    </location>
</feature>
<reference evidence="2" key="2">
    <citation type="submission" date="2022-01" db="EMBL/GenBank/DDBJ databases">
        <authorList>
            <person name="Yamashiro T."/>
            <person name="Shiraishi A."/>
            <person name="Satake H."/>
            <person name="Nakayama K."/>
        </authorList>
    </citation>
    <scope>NUCLEOTIDE SEQUENCE</scope>
</reference>
<gene>
    <name evidence="2" type="ORF">Tco_0954348</name>
</gene>
<dbReference type="Gene3D" id="3.30.420.10">
    <property type="entry name" value="Ribonuclease H-like superfamily/Ribonuclease H"/>
    <property type="match status" value="1"/>
</dbReference>
<evidence type="ECO:0000256" key="1">
    <source>
        <dbReference type="SAM" id="MobiDB-lite"/>
    </source>
</evidence>
<proteinExistence type="predicted"/>
<sequence>MERTMKRYGVNHRFSTSYHPQTSGQVKNTNIALKRIIEKTVKDNLAVWSRKLDDALWAFRTAYKTPTGSLEDIPSSNITKIEYLYTSRRKCTRKDKVQAQKCKLVARDEKWVPSTERVKISFANVRLETTVQQKEETFQVIIDVIKNSTCFKAFTISVDVPKIFMQQFWYTIKKVKDLESYEFLLANKKCLVDAEVFRKILDICPRMEGKEFTKDDGIVSRLKFVRIREDYQEYGLPIPNMMLNDKIKPSESYQMFIKYSTVDVSEEFKPEPAMKKTGSRSTRGVVIQDSPSAPILKLATLKLKLKGVQSLTPEEQEDADIMHALKESKKTSKRHPGTEGSSERTDVSPGVPNESKVVPATSSEGTGTIPGVLDEENVTSEENVILVWGSEQESEYSEEDQGDDEEVDWIDSNEDEETKDDANDDKSIDLEMTNDEETDDEFVQGDEQVNDDEDEEMTNAEVEESGNGDVEISDAAKVDVENTKEVKDDAKKTELPPTSSSLSVSSAPIPTPPIIIDAPTITTAVPESDALSAVQLRVAKLEKDVSELKKIDHSVEALDTLKSQVPTVVEHYLGSKITPVSSKIQKPTIDLEQEYKKSASEICKIKREQAEKQKMPKYTIKSTNKATLKEYHLKSALYQTMNENKSFNRIPANHALYHELMKALIEDENAMDKGVADTVKNHKRQHDD</sequence>